<feature type="region of interest" description="Disordered" evidence="1">
    <location>
        <begin position="332"/>
        <end position="356"/>
    </location>
</feature>
<dbReference type="EMBL" id="LGRX02001121">
    <property type="protein sequence ID" value="KAK3286823.1"/>
    <property type="molecule type" value="Genomic_DNA"/>
</dbReference>
<evidence type="ECO:0000256" key="2">
    <source>
        <dbReference type="SAM" id="SignalP"/>
    </source>
</evidence>
<evidence type="ECO:0008006" key="5">
    <source>
        <dbReference type="Google" id="ProtNLM"/>
    </source>
</evidence>
<feature type="region of interest" description="Disordered" evidence="1">
    <location>
        <begin position="392"/>
        <end position="429"/>
    </location>
</feature>
<organism evidence="3 4">
    <name type="scientific">Cymbomonas tetramitiformis</name>
    <dbReference type="NCBI Taxonomy" id="36881"/>
    <lineage>
        <taxon>Eukaryota</taxon>
        <taxon>Viridiplantae</taxon>
        <taxon>Chlorophyta</taxon>
        <taxon>Pyramimonadophyceae</taxon>
        <taxon>Pyramimonadales</taxon>
        <taxon>Pyramimonadaceae</taxon>
        <taxon>Cymbomonas</taxon>
    </lineage>
</organism>
<sequence length="429" mass="44390">MRNVLPLWSCLFLCTFQHISGACVSEVDCSLNGVCAAGVCACDAAWTGAACERLNIVPGPKNAGYRWIDPPINTSSWGGAVSYDVASQKWYMWVTELRDHCGMHTWTSNSHTVRASSVAPEGPYEREEVQFPVWSHEVDVTRGPAGEYVAFYSADIPAVRPVCEHCFDGTSSKLCKKERNGEVPITVDPPKNKLKLQNGLGNLVNSVGHGGPRDGASAGADFWRAKPASQGLAMAGGGVVVDGGAVRRRGGGWSGEPGVGGWSGETGGGGSWSGERGLVDGGAVRRRGWMVEREPAGGGGWVERETRRVVDGEVVSLGVLVDGGAETRGVVDGGAMRRGGGWRSGETGGVDGGAPGVVDGGAVSRVVDGGAETGVVDGGVVVVDGGAVRRRGGGWRSNETGGVGWRSGETRGGVGWRSGEPEVLESSGG</sequence>
<evidence type="ECO:0000256" key="1">
    <source>
        <dbReference type="SAM" id="MobiDB-lite"/>
    </source>
</evidence>
<name>A0AAE0GZ43_9CHLO</name>
<feature type="compositionally biased region" description="Gly residues" evidence="1">
    <location>
        <begin position="336"/>
        <end position="356"/>
    </location>
</feature>
<keyword evidence="2" id="KW-0732">Signal</keyword>
<dbReference type="Proteomes" id="UP001190700">
    <property type="component" value="Unassembled WGS sequence"/>
</dbReference>
<gene>
    <name evidence="3" type="ORF">CYMTET_5638</name>
</gene>
<feature type="chain" id="PRO_5042197727" description="EGF-like domain-containing protein" evidence="2">
    <location>
        <begin position="22"/>
        <end position="429"/>
    </location>
</feature>
<dbReference type="AlphaFoldDB" id="A0AAE0GZ43"/>
<reference evidence="3 4" key="1">
    <citation type="journal article" date="2015" name="Genome Biol. Evol.">
        <title>Comparative Genomics of a Bacterivorous Green Alga Reveals Evolutionary Causalities and Consequences of Phago-Mixotrophic Mode of Nutrition.</title>
        <authorList>
            <person name="Burns J.A."/>
            <person name="Paasch A."/>
            <person name="Narechania A."/>
            <person name="Kim E."/>
        </authorList>
    </citation>
    <scope>NUCLEOTIDE SEQUENCE [LARGE SCALE GENOMIC DNA]</scope>
    <source>
        <strain evidence="3 4">PLY_AMNH</strain>
    </source>
</reference>
<dbReference type="PROSITE" id="PS51257">
    <property type="entry name" value="PROKAR_LIPOPROTEIN"/>
    <property type="match status" value="1"/>
</dbReference>
<comment type="caution">
    <text evidence="3">The sequence shown here is derived from an EMBL/GenBank/DDBJ whole genome shotgun (WGS) entry which is preliminary data.</text>
</comment>
<protein>
    <recommendedName>
        <fullName evidence="5">EGF-like domain-containing protein</fullName>
    </recommendedName>
</protein>
<feature type="compositionally biased region" description="Gly residues" evidence="1">
    <location>
        <begin position="251"/>
        <end position="272"/>
    </location>
</feature>
<dbReference type="Gene3D" id="2.10.25.10">
    <property type="entry name" value="Laminin"/>
    <property type="match status" value="1"/>
</dbReference>
<feature type="signal peptide" evidence="2">
    <location>
        <begin position="1"/>
        <end position="21"/>
    </location>
</feature>
<dbReference type="Pfam" id="PF23106">
    <property type="entry name" value="EGF_Teneurin"/>
    <property type="match status" value="1"/>
</dbReference>
<evidence type="ECO:0000313" key="4">
    <source>
        <dbReference type="Proteomes" id="UP001190700"/>
    </source>
</evidence>
<evidence type="ECO:0000313" key="3">
    <source>
        <dbReference type="EMBL" id="KAK3286823.1"/>
    </source>
</evidence>
<feature type="region of interest" description="Disordered" evidence="1">
    <location>
        <begin position="250"/>
        <end position="278"/>
    </location>
</feature>
<accession>A0AAE0GZ43</accession>
<keyword evidence="4" id="KW-1185">Reference proteome</keyword>
<feature type="compositionally biased region" description="Gly residues" evidence="1">
    <location>
        <begin position="401"/>
        <end position="416"/>
    </location>
</feature>
<proteinExistence type="predicted"/>